<dbReference type="EMBL" id="CP002069">
    <property type="protein sequence ID" value="ADI73262.1"/>
    <property type="molecule type" value="Genomic_DNA"/>
</dbReference>
<dbReference type="Proteomes" id="UP000000391">
    <property type="component" value="Chromosome"/>
</dbReference>
<evidence type="ECO:0000313" key="2">
    <source>
        <dbReference type="Proteomes" id="UP000000391"/>
    </source>
</evidence>
<dbReference type="AlphaFoldDB" id="D7E6P0"/>
<sequence length="305" mass="36139">MMKENDCILKSKVLNAILSGNHTCKSIYLMIDYMGSYSSFRVALNYYVKKGYVNKIGCSKPYQYNLTKKGVKHAYNPFLHRNNFYSFVEKKANEKAIKLLEDDNRIKEIVQKLVDDTHEVNNNFEYMGNSLFNENRKLKNEIYRLKFDRNLKIEKVKVQTQNEILNMLGYNNLNELYSNIKGHKNKSKLSETEFKRRMNLIKRFNKRYITKQFFDELKYYKPYFSPSTFEIKILPISYGKQVVKDGFFRELNANEILKFKMYVIVSSDEGKFSIISQKIGKLADINLKNNTGKQQKRKINPKDRS</sequence>
<accession>D7E6P0</accession>
<name>D7E6P0_METEZ</name>
<organism evidence="1 2">
    <name type="scientific">Methanohalobium evestigatum (strain ATCC BAA-1072 / DSM 3721 / NBRC 107634 / OCM 161 / Z-7303)</name>
    <dbReference type="NCBI Taxonomy" id="644295"/>
    <lineage>
        <taxon>Archaea</taxon>
        <taxon>Methanobacteriati</taxon>
        <taxon>Methanobacteriota</taxon>
        <taxon>Stenosarchaea group</taxon>
        <taxon>Methanomicrobia</taxon>
        <taxon>Methanosarcinales</taxon>
        <taxon>Methanosarcinaceae</taxon>
        <taxon>Methanohalobium</taxon>
    </lineage>
</organism>
<keyword evidence="2" id="KW-1185">Reference proteome</keyword>
<dbReference type="HOGENOM" id="CLU_910927_0_0_2"/>
<dbReference type="KEGG" id="mev:Metev_0336"/>
<protein>
    <submittedName>
        <fullName evidence="1">Uncharacterized protein</fullName>
    </submittedName>
</protein>
<evidence type="ECO:0000313" key="1">
    <source>
        <dbReference type="EMBL" id="ADI73262.1"/>
    </source>
</evidence>
<reference evidence="1 2" key="1">
    <citation type="submission" date="2010-06" db="EMBL/GenBank/DDBJ databases">
        <title>Complete sequence chromosome of Methanohalobium evestigatum Z-7303.</title>
        <authorList>
            <consortium name="US DOE Joint Genome Institute"/>
            <person name="Lucas S."/>
            <person name="Copeland A."/>
            <person name="Lapidus A."/>
            <person name="Cheng J.-F."/>
            <person name="Bruce D."/>
            <person name="Goodwin L."/>
            <person name="Pitluck S."/>
            <person name="Saunders E."/>
            <person name="Detter J.C."/>
            <person name="Han C."/>
            <person name="Tapia R."/>
            <person name="Land M."/>
            <person name="Hauser L."/>
            <person name="Kyrpides N."/>
            <person name="Mikhailova N."/>
            <person name="Sieprawska-Lupa M."/>
            <person name="Whitman W.B."/>
            <person name="Anderson I."/>
            <person name="Woyke T."/>
        </authorList>
    </citation>
    <scope>NUCLEOTIDE SEQUENCE [LARGE SCALE GENOMIC DNA]</scope>
    <source>
        <strain evidence="2">ATCC BAA-1072 / DSM 3721 / NBRC 107634 / OCM 161 / Z-7303</strain>
    </source>
</reference>
<proteinExistence type="predicted"/>
<gene>
    <name evidence="1" type="ordered locus">Metev_0336</name>
</gene>